<dbReference type="EMBL" id="CP015060">
    <property type="protein sequence ID" value="QGN17619.1"/>
    <property type="molecule type" value="Genomic_DNA"/>
</dbReference>
<gene>
    <name evidence="3" type="primary">RIT1</name>
    <name evidence="3" type="ORF">FIM1_4826</name>
</gene>
<dbReference type="Pfam" id="PF04179">
    <property type="entry name" value="Init_tRNA_PT"/>
    <property type="match status" value="1"/>
</dbReference>
<proteinExistence type="predicted"/>
<sequence length="488" mass="56005">MNKDVLQDFKEINKSLRKEDKSLRNRLQSIIFDNQFLERQVFPTFNYPIIPNERCGLWYCNPSKYENTSYFKSTDGHVNQWDFSTRRLNFHLLPIIGREGGVIVLDSTRRGKKIPDALSKTVPIWCAVLNYLILEDEGKTWPFEEKILFVPPNTVPASEHDMILSKIPALVEKLKKIDIINAKKLKESLNMSNPKRKLLRPLWVYPGSSLLQTNHDMFTGEELTDNQWLPPDDIIPIILCTVSYQCQDGTDKRHGFTYVQGAADDHELWAADLTPQLFWENIDTLGDITKSDQELTEIYNDIISKKSQHNINNDTKDFNKLIQTDSITDDLRLGVLSSEISFSEDVVNILKQRYRMSIICDEKTFKEVENIELPDNVHIYPLSSGSKKSSRDLRTHLISINALLKRSLATTNPKLPVLIACNNGKDMSVSVLIVALCLYYNLQWELQPQDSVNKTIIKKHLAKIIDSLHGKNVNPSRATLNSVNSFLM</sequence>
<accession>A0ABX6F0U5</accession>
<dbReference type="GO" id="GO:0016740">
    <property type="term" value="F:transferase activity"/>
    <property type="evidence" value="ECO:0007669"/>
    <property type="project" value="UniProtKB-KW"/>
</dbReference>
<keyword evidence="4" id="KW-1185">Reference proteome</keyword>
<dbReference type="Pfam" id="PF17184">
    <property type="entry name" value="Rit1_C"/>
    <property type="match status" value="1"/>
</dbReference>
<evidence type="ECO:0000313" key="3">
    <source>
        <dbReference type="EMBL" id="QGN17619.1"/>
    </source>
</evidence>
<protein>
    <submittedName>
        <fullName evidence="3">tRNA A64-2-O-ribosylphosphate transferase</fullName>
    </submittedName>
</protein>
<dbReference type="PANTHER" id="PTHR31811">
    <property type="entry name" value="TRNA A64-2'-O-RIBOSYLPHOSPHATE TRANSFERASE"/>
    <property type="match status" value="1"/>
</dbReference>
<evidence type="ECO:0000259" key="1">
    <source>
        <dbReference type="Pfam" id="PF04179"/>
    </source>
</evidence>
<name>A0ABX6F0U5_KLUMA</name>
<organism evidence="3 4">
    <name type="scientific">Kluyveromyces marxianus</name>
    <name type="common">Yeast</name>
    <name type="synonym">Candida kefyr</name>
    <dbReference type="NCBI Taxonomy" id="4911"/>
    <lineage>
        <taxon>Eukaryota</taxon>
        <taxon>Fungi</taxon>
        <taxon>Dikarya</taxon>
        <taxon>Ascomycota</taxon>
        <taxon>Saccharomycotina</taxon>
        <taxon>Saccharomycetes</taxon>
        <taxon>Saccharomycetales</taxon>
        <taxon>Saccharomycetaceae</taxon>
        <taxon>Kluyveromyces</taxon>
    </lineage>
</organism>
<dbReference type="PANTHER" id="PTHR31811:SF0">
    <property type="entry name" value="TRNA A64-2'-O-RIBOSYLPHOSPHATE TRANSFERASE"/>
    <property type="match status" value="1"/>
</dbReference>
<dbReference type="PIRSF" id="PIRSF007747">
    <property type="entry name" value="Ribosyl_Ptfrase"/>
    <property type="match status" value="1"/>
</dbReference>
<dbReference type="InterPro" id="IPR033421">
    <property type="entry name" value="Rit1_DUSP-like"/>
</dbReference>
<evidence type="ECO:0000259" key="2">
    <source>
        <dbReference type="Pfam" id="PF17184"/>
    </source>
</evidence>
<feature type="domain" description="Rit1 DUSP-like" evidence="1">
    <location>
        <begin position="377"/>
        <end position="487"/>
    </location>
</feature>
<keyword evidence="3" id="KW-0808">Transferase</keyword>
<reference evidence="3 4" key="1">
    <citation type="submission" date="2016-03" db="EMBL/GenBank/DDBJ databases">
        <title>How can Kluyveromyces marxianus grow so fast - potential evolutionary course in Saccharomyces Complex revealed by comparative genomics.</title>
        <authorList>
            <person name="Mo W."/>
            <person name="Lu W."/>
            <person name="Yang X."/>
            <person name="Qi J."/>
            <person name="Lv H."/>
        </authorList>
    </citation>
    <scope>NUCLEOTIDE SEQUENCE [LARGE SCALE GENOMIC DNA]</scope>
    <source>
        <strain evidence="3 4">FIM1</strain>
    </source>
</reference>
<dbReference type="InterPro" id="IPR033449">
    <property type="entry name" value="Rit1_N"/>
</dbReference>
<dbReference type="Proteomes" id="UP000422736">
    <property type="component" value="Chromosome 8"/>
</dbReference>
<feature type="domain" description="Rit1 N-terminal" evidence="2">
    <location>
        <begin position="16"/>
        <end position="303"/>
    </location>
</feature>
<dbReference type="InterPro" id="IPR007306">
    <property type="entry name" value="Rit1"/>
</dbReference>
<evidence type="ECO:0000313" key="4">
    <source>
        <dbReference type="Proteomes" id="UP000422736"/>
    </source>
</evidence>